<organism evidence="1">
    <name type="scientific">Pseudomonas marvdashtae</name>
    <dbReference type="NCBI Taxonomy" id="2745500"/>
    <lineage>
        <taxon>Bacteria</taxon>
        <taxon>Pseudomonadati</taxon>
        <taxon>Pseudomonadota</taxon>
        <taxon>Gammaproteobacteria</taxon>
        <taxon>Pseudomonadales</taxon>
        <taxon>Pseudomonadaceae</taxon>
        <taxon>Pseudomonas</taxon>
    </lineage>
</organism>
<dbReference type="AlphaFoldDB" id="A0A923JR50"/>
<dbReference type="EMBL" id="JABWQX010000007">
    <property type="protein sequence ID" value="MBC3397365.1"/>
    <property type="molecule type" value="Genomic_DNA"/>
</dbReference>
<sequence>MLNEEILLLPEGLLSISQGVPKEWRQKLKYALLYSHLYARSSGDKFDALGKWRSGYSRVMGNLEWATMANKASSFEPKDEAVIVLSDLLREKLISDFQPQELAQLDRLIANVEAAPGSEPPGAAIREQLLSPVQSLNNSDTTIFVHISLIGVGPVVYTVSVRFRTSQGVDELFFQQRFAGKHVVGQVSVAVSKRQLSTARYEGNGIEQKVRRGLPANADSLLVELSSAGDPKPHALPA</sequence>
<dbReference type="RefSeq" id="WP_186638556.1">
    <property type="nucleotide sequence ID" value="NZ_JABWQX020000002.1"/>
</dbReference>
<reference evidence="1 3" key="1">
    <citation type="journal article" date="2020" name="Microorganisms">
        <title>Reliable Identification of Environmental Pseudomonas Isolates Using the rpoD Gene.</title>
        <authorList>
            <consortium name="The Broad Institute Genome Sequencing Platform"/>
            <person name="Girard L."/>
            <person name="Lood C."/>
            <person name="Rokni-Zadeh H."/>
            <person name="van Noort V."/>
            <person name="Lavigne R."/>
            <person name="De Mot R."/>
        </authorList>
    </citation>
    <scope>NUCLEOTIDE SEQUENCE</scope>
    <source>
        <strain evidence="1 3">SWRI102</strain>
    </source>
</reference>
<protein>
    <submittedName>
        <fullName evidence="1">Uncharacterized protein</fullName>
    </submittedName>
</protein>
<name>A0A923JR50_9PSED</name>
<gene>
    <name evidence="2" type="ORF">HU742_020140</name>
    <name evidence="1" type="ORF">HU742_19305</name>
</gene>
<evidence type="ECO:0000313" key="3">
    <source>
        <dbReference type="Proteomes" id="UP000659438"/>
    </source>
</evidence>
<keyword evidence="3" id="KW-1185">Reference proteome</keyword>
<reference evidence="1" key="2">
    <citation type="submission" date="2020-07" db="EMBL/GenBank/DDBJ databases">
        <authorList>
            <person name="Lood C."/>
            <person name="Girard L."/>
        </authorList>
    </citation>
    <scope>NUCLEOTIDE SEQUENCE</scope>
    <source>
        <strain evidence="1">SWRI102</strain>
    </source>
</reference>
<comment type="caution">
    <text evidence="1">The sequence shown here is derived from an EMBL/GenBank/DDBJ whole genome shotgun (WGS) entry which is preliminary data.</text>
</comment>
<proteinExistence type="predicted"/>
<dbReference type="EMBL" id="JABWQX020000002">
    <property type="protein sequence ID" value="MBV4553461.1"/>
    <property type="molecule type" value="Genomic_DNA"/>
</dbReference>
<evidence type="ECO:0000313" key="1">
    <source>
        <dbReference type="EMBL" id="MBC3397365.1"/>
    </source>
</evidence>
<reference evidence="2" key="3">
    <citation type="submission" date="2021-06" db="EMBL/GenBank/DDBJ databases">
        <title>Updating the genus Pseudomonas: Description of 43 new species and partition of the Pseudomonas putida group.</title>
        <authorList>
            <person name="Girard L."/>
            <person name="Lood C."/>
            <person name="Vandamme P."/>
            <person name="Rokni-Zadeh H."/>
            <person name="Van Noort V."/>
            <person name="Hofte M."/>
            <person name="Lavigne R."/>
            <person name="De Mot R."/>
        </authorList>
    </citation>
    <scope>NUCLEOTIDE SEQUENCE</scope>
    <source>
        <strain evidence="2">SWRI102</strain>
    </source>
</reference>
<dbReference type="Proteomes" id="UP000659438">
    <property type="component" value="Unassembled WGS sequence"/>
</dbReference>
<evidence type="ECO:0000313" key="2">
    <source>
        <dbReference type="EMBL" id="MBV4553461.1"/>
    </source>
</evidence>
<accession>A0A923JR50</accession>